<evidence type="ECO:0000256" key="1">
    <source>
        <dbReference type="ARBA" id="ARBA00004120"/>
    </source>
</evidence>
<comment type="similarity">
    <text evidence="6">Belongs to the B9D family.</text>
</comment>
<evidence type="ECO:0000256" key="6">
    <source>
        <dbReference type="ARBA" id="ARBA00038411"/>
    </source>
</evidence>
<evidence type="ECO:0000313" key="9">
    <source>
        <dbReference type="Proteomes" id="UP000471633"/>
    </source>
</evidence>
<gene>
    <name evidence="8" type="primary">B9D1_1</name>
    <name evidence="8" type="ORF">MS3_00002517</name>
</gene>
<evidence type="ECO:0000256" key="2">
    <source>
        <dbReference type="ARBA" id="ARBA00022490"/>
    </source>
</evidence>
<dbReference type="Pfam" id="PF07162">
    <property type="entry name" value="B9-C2"/>
    <property type="match status" value="2"/>
</dbReference>
<evidence type="ECO:0000256" key="7">
    <source>
        <dbReference type="ARBA" id="ARBA00039274"/>
    </source>
</evidence>
<accession>A0A922LDD6</accession>
<dbReference type="GO" id="GO:0060271">
    <property type="term" value="P:cilium assembly"/>
    <property type="evidence" value="ECO:0007669"/>
    <property type="project" value="TreeGrafter"/>
</dbReference>
<reference evidence="8" key="3">
    <citation type="submission" date="2021-06" db="EMBL/GenBank/DDBJ databases">
        <title>Chromosome-level genome assembly for S. haematobium.</title>
        <authorList>
            <person name="Stroehlein A.J."/>
        </authorList>
    </citation>
    <scope>NUCLEOTIDE SEQUENCE</scope>
</reference>
<dbReference type="PANTHER" id="PTHR12968:SF1">
    <property type="entry name" value="B9 DOMAIN-CONTAINING PROTEIN 1"/>
    <property type="match status" value="1"/>
</dbReference>
<keyword evidence="9" id="KW-1185">Reference proteome</keyword>
<dbReference type="PANTHER" id="PTHR12968">
    <property type="entry name" value="B9 DOMAIN-CONTAINING"/>
    <property type="match status" value="1"/>
</dbReference>
<dbReference type="InterPro" id="IPR010796">
    <property type="entry name" value="C2_B9-type_dom"/>
</dbReference>
<name>A0A922LDD6_SCHHA</name>
<keyword evidence="3" id="KW-0970">Cilium biogenesis/degradation</keyword>
<dbReference type="Proteomes" id="UP000471633">
    <property type="component" value="Unassembled WGS sequence"/>
</dbReference>
<reference evidence="8" key="1">
    <citation type="journal article" date="2012" name="Nat. Genet.">
        <title>Whole-genome sequence of Schistosoma haematobium.</title>
        <authorList>
            <person name="Young N.D."/>
            <person name="Jex A.R."/>
            <person name="Li B."/>
            <person name="Liu S."/>
            <person name="Yang L."/>
            <person name="Xiong Z."/>
            <person name="Li Y."/>
            <person name="Cantacessi C."/>
            <person name="Hall R.S."/>
            <person name="Xu X."/>
            <person name="Chen F."/>
            <person name="Wu X."/>
            <person name="Zerlotini A."/>
            <person name="Oliveira G."/>
            <person name="Hofmann A."/>
            <person name="Zhang G."/>
            <person name="Fang X."/>
            <person name="Kang Y."/>
            <person name="Campbell B.E."/>
            <person name="Loukas A."/>
            <person name="Ranganathan S."/>
            <person name="Rollinson D."/>
            <person name="Rinaldi G."/>
            <person name="Brindley P.J."/>
            <person name="Yang H."/>
            <person name="Wang J."/>
            <person name="Wang J."/>
            <person name="Gasser R.B."/>
        </authorList>
    </citation>
    <scope>NUCLEOTIDE SEQUENCE</scope>
</reference>
<comment type="subcellular location">
    <subcellularLocation>
        <location evidence="1">Cytoplasm</location>
        <location evidence="1">Cytoskeleton</location>
        <location evidence="1">Cilium basal body</location>
    </subcellularLocation>
</comment>
<dbReference type="RefSeq" id="XP_051064099.1">
    <property type="nucleotide sequence ID" value="XM_051210114.1"/>
</dbReference>
<sequence length="249" mass="27793">MSSDGSLGGYFLLSVTGQIEKADFPLHDYIWCKYCFATGQDWTKLTGLDEGMTQTSIKGVGCNDQNNFNFPIDISWKSTNPFGWPQIVLHAYGVDVFGKDVLRGYGAVHVPMKIGSISKMSSDGSLGGYFLLLVTGQIEKADFPLHDYIWCKYCFATGQDWTKLTGLDEGMTQTSIKGVGCNDQNNFNFPIDISWKSTNPFGWPQIVLHAYGVDVFGKDVLRGYGAVHVPMKIGRYIIMINQYFHFVLV</sequence>
<reference evidence="8" key="4">
    <citation type="journal article" date="2022" name="PLoS Pathog.">
        <title>Chromosome-level genome of Schistosoma haematobium underpins genome-wide explorations of molecular variation.</title>
        <authorList>
            <person name="Stroehlein A.J."/>
            <person name="Korhonen P.K."/>
            <person name="Lee V.V."/>
            <person name="Ralph S.A."/>
            <person name="Mentink-Kane M."/>
            <person name="You H."/>
            <person name="McManus D.P."/>
            <person name="Tchuente L.T."/>
            <person name="Stothard J.R."/>
            <person name="Kaur P."/>
            <person name="Dudchenko O."/>
            <person name="Aiden E.L."/>
            <person name="Yang B."/>
            <person name="Yang H."/>
            <person name="Emery A.M."/>
            <person name="Webster B.L."/>
            <person name="Brindley P.J."/>
            <person name="Rollinson D."/>
            <person name="Chang B.C.H."/>
            <person name="Gasser R.B."/>
            <person name="Young N.D."/>
        </authorList>
    </citation>
    <scope>NUCLEOTIDE SEQUENCE</scope>
</reference>
<proteinExistence type="inferred from homology"/>
<dbReference type="EMBL" id="AMPZ03000046">
    <property type="protein sequence ID" value="KAH9579037.1"/>
    <property type="molecule type" value="Genomic_DNA"/>
</dbReference>
<evidence type="ECO:0000256" key="3">
    <source>
        <dbReference type="ARBA" id="ARBA00022794"/>
    </source>
</evidence>
<reference evidence="8" key="2">
    <citation type="journal article" date="2019" name="Gigascience">
        <title>High-quality Schistosoma haematobium genome achieved by single-molecule and long-range sequencing.</title>
        <authorList>
            <person name="Stroehlein A.J."/>
            <person name="Korhonen P.K."/>
            <person name="Chong T.M."/>
            <person name="Lim Y.L."/>
            <person name="Chan K.G."/>
            <person name="Webster B."/>
            <person name="Rollinson D."/>
            <person name="Brindley P.J."/>
            <person name="Gasser R.B."/>
            <person name="Young N.D."/>
        </authorList>
    </citation>
    <scope>NUCLEOTIDE SEQUENCE</scope>
</reference>
<evidence type="ECO:0000256" key="5">
    <source>
        <dbReference type="ARBA" id="ARBA00023273"/>
    </source>
</evidence>
<dbReference type="CTD" id="24598444"/>
<protein>
    <recommendedName>
        <fullName evidence="7">B9 domain-containing protein 1</fullName>
    </recommendedName>
</protein>
<dbReference type="PROSITE" id="PS51381">
    <property type="entry name" value="C2_B9"/>
    <property type="match status" value="2"/>
</dbReference>
<keyword evidence="4" id="KW-0206">Cytoskeleton</keyword>
<dbReference type="GeneID" id="24598444"/>
<organism evidence="8 9">
    <name type="scientific">Schistosoma haematobium</name>
    <name type="common">Blood fluke</name>
    <dbReference type="NCBI Taxonomy" id="6185"/>
    <lineage>
        <taxon>Eukaryota</taxon>
        <taxon>Metazoa</taxon>
        <taxon>Spiralia</taxon>
        <taxon>Lophotrochozoa</taxon>
        <taxon>Platyhelminthes</taxon>
        <taxon>Trematoda</taxon>
        <taxon>Digenea</taxon>
        <taxon>Strigeidida</taxon>
        <taxon>Schistosomatoidea</taxon>
        <taxon>Schistosomatidae</taxon>
        <taxon>Schistosoma</taxon>
    </lineage>
</organism>
<dbReference type="KEGG" id="shx:MS3_00002517"/>
<dbReference type="AlphaFoldDB" id="A0A922LDD6"/>
<evidence type="ECO:0000313" key="8">
    <source>
        <dbReference type="EMBL" id="KAH9579037.1"/>
    </source>
</evidence>
<keyword evidence="5" id="KW-0966">Cell projection</keyword>
<dbReference type="GO" id="GO:0036038">
    <property type="term" value="C:MKS complex"/>
    <property type="evidence" value="ECO:0007669"/>
    <property type="project" value="TreeGrafter"/>
</dbReference>
<keyword evidence="2" id="KW-0963">Cytoplasm</keyword>
<comment type="caution">
    <text evidence="8">The sequence shown here is derived from an EMBL/GenBank/DDBJ whole genome shotgun (WGS) entry which is preliminary data.</text>
</comment>
<evidence type="ECO:0000256" key="4">
    <source>
        <dbReference type="ARBA" id="ARBA00023212"/>
    </source>
</evidence>